<evidence type="ECO:0000256" key="1">
    <source>
        <dbReference type="SAM" id="Coils"/>
    </source>
</evidence>
<sequence length="206" mass="23130">MLFLHVSPTKSFFLQTEAACRSSVLEKVEAYVQQKSATTQMPPQQLPPMFANAFTDQVLDSLSNTTVVSQAQDFHATNGVTSGAADIISKSIEDNKKVVSKLQEEVLRLEKELELSRIKISLPEANKVVDDGEVVLQFVSNETLKRCKSSNRLREKRRKVGFRMISLLQRKSSNSNKEENIITANGDSSNTEVDIENKMTPCYYTH</sequence>
<keyword evidence="1" id="KW-0175">Coiled coil</keyword>
<proteinExistence type="predicted"/>
<evidence type="ECO:0000313" key="2">
    <source>
        <dbReference type="EMBL" id="MCD7452301.1"/>
    </source>
</evidence>
<dbReference type="Proteomes" id="UP000823775">
    <property type="component" value="Unassembled WGS sequence"/>
</dbReference>
<evidence type="ECO:0000313" key="3">
    <source>
        <dbReference type="Proteomes" id="UP000823775"/>
    </source>
</evidence>
<protein>
    <submittedName>
        <fullName evidence="2">Uncharacterized protein</fullName>
    </submittedName>
</protein>
<organism evidence="2 3">
    <name type="scientific">Datura stramonium</name>
    <name type="common">Jimsonweed</name>
    <name type="synonym">Common thornapple</name>
    <dbReference type="NCBI Taxonomy" id="4076"/>
    <lineage>
        <taxon>Eukaryota</taxon>
        <taxon>Viridiplantae</taxon>
        <taxon>Streptophyta</taxon>
        <taxon>Embryophyta</taxon>
        <taxon>Tracheophyta</taxon>
        <taxon>Spermatophyta</taxon>
        <taxon>Magnoliopsida</taxon>
        <taxon>eudicotyledons</taxon>
        <taxon>Gunneridae</taxon>
        <taxon>Pentapetalae</taxon>
        <taxon>asterids</taxon>
        <taxon>lamiids</taxon>
        <taxon>Solanales</taxon>
        <taxon>Solanaceae</taxon>
        <taxon>Solanoideae</taxon>
        <taxon>Datureae</taxon>
        <taxon>Datura</taxon>
    </lineage>
</organism>
<name>A0ABS8RZV3_DATST</name>
<gene>
    <name evidence="2" type="ORF">HAX54_016133</name>
</gene>
<accession>A0ABS8RZV3</accession>
<feature type="coiled-coil region" evidence="1">
    <location>
        <begin position="92"/>
        <end position="119"/>
    </location>
</feature>
<dbReference type="EMBL" id="JACEIK010000204">
    <property type="protein sequence ID" value="MCD7452301.1"/>
    <property type="molecule type" value="Genomic_DNA"/>
</dbReference>
<comment type="caution">
    <text evidence="2">The sequence shown here is derived from an EMBL/GenBank/DDBJ whole genome shotgun (WGS) entry which is preliminary data.</text>
</comment>
<reference evidence="2 3" key="1">
    <citation type="journal article" date="2021" name="BMC Genomics">
        <title>Datura genome reveals duplications of psychoactive alkaloid biosynthetic genes and high mutation rate following tissue culture.</title>
        <authorList>
            <person name="Rajewski A."/>
            <person name="Carter-House D."/>
            <person name="Stajich J."/>
            <person name="Litt A."/>
        </authorList>
    </citation>
    <scope>NUCLEOTIDE SEQUENCE [LARGE SCALE GENOMIC DNA]</scope>
    <source>
        <strain evidence="2">AR-01</strain>
    </source>
</reference>
<keyword evidence="3" id="KW-1185">Reference proteome</keyword>